<evidence type="ECO:0000313" key="1">
    <source>
        <dbReference type="EMBL" id="KHJ29997.1"/>
    </source>
</evidence>
<reference evidence="1 2" key="1">
    <citation type="journal article" date="2014" name="BMC Genomics">
        <title>Adaptive genomic structural variation in the grape powdery mildew pathogen, Erysiphe necator.</title>
        <authorList>
            <person name="Jones L."/>
            <person name="Riaz S."/>
            <person name="Morales-Cruz A."/>
            <person name="Amrine K.C."/>
            <person name="McGuire B."/>
            <person name="Gubler W.D."/>
            <person name="Walker M.A."/>
            <person name="Cantu D."/>
        </authorList>
    </citation>
    <scope>NUCLEOTIDE SEQUENCE [LARGE SCALE GENOMIC DNA]</scope>
    <source>
        <strain evidence="2">c</strain>
    </source>
</reference>
<keyword evidence="2" id="KW-1185">Reference proteome</keyword>
<accession>A0A0B1NUF5</accession>
<dbReference type="AlphaFoldDB" id="A0A0B1NUF5"/>
<dbReference type="Proteomes" id="UP000030854">
    <property type="component" value="Unassembled WGS sequence"/>
</dbReference>
<comment type="caution">
    <text evidence="1">The sequence shown here is derived from an EMBL/GenBank/DDBJ whole genome shotgun (WGS) entry which is preliminary data.</text>
</comment>
<organism evidence="1 2">
    <name type="scientific">Uncinula necator</name>
    <name type="common">Grape powdery mildew</name>
    <dbReference type="NCBI Taxonomy" id="52586"/>
    <lineage>
        <taxon>Eukaryota</taxon>
        <taxon>Fungi</taxon>
        <taxon>Dikarya</taxon>
        <taxon>Ascomycota</taxon>
        <taxon>Pezizomycotina</taxon>
        <taxon>Leotiomycetes</taxon>
        <taxon>Erysiphales</taxon>
        <taxon>Erysiphaceae</taxon>
        <taxon>Erysiphe</taxon>
    </lineage>
</organism>
<evidence type="ECO:0000313" key="2">
    <source>
        <dbReference type="Proteomes" id="UP000030854"/>
    </source>
</evidence>
<proteinExistence type="predicted"/>
<protein>
    <submittedName>
        <fullName evidence="1">Putative eka-like protein</fullName>
    </submittedName>
</protein>
<gene>
    <name evidence="1" type="ORF">EV44_g3798</name>
</gene>
<name>A0A0B1NUF5_UNCNE</name>
<sequence length="238" mass="26111">MIDAETDRLIAKRLKDLYWATPQAQAASSTKATTDDLRQSIVTIDILTPTPEPESRVQKEKGIAAQRPITIDLTASQISSPSLSKSISTTEPQVSLNINEKVKEKTYPPELQVIVEAEKRRAAQTAANLEVCTAIFNGVEIALLPLRVKTQIQFVDTLKIYLRAVIAQFMQSGTKAIPPVLPILPTGPTPAVPLKKVITSLLSLYILANILINPADKVEIFTFTRCRCERPACSALHV</sequence>
<dbReference type="EMBL" id="JNVN01005851">
    <property type="protein sequence ID" value="KHJ29997.1"/>
    <property type="molecule type" value="Genomic_DNA"/>
</dbReference>
<dbReference type="HOGENOM" id="CLU_018153_2_1_1"/>